<evidence type="ECO:0000313" key="3">
    <source>
        <dbReference type="Proteomes" id="UP000306402"/>
    </source>
</evidence>
<evidence type="ECO:0000256" key="1">
    <source>
        <dbReference type="SAM" id="Coils"/>
    </source>
</evidence>
<feature type="coiled-coil region" evidence="1">
    <location>
        <begin position="173"/>
        <end position="207"/>
    </location>
</feature>
<accession>A0A5R9KZ06</accession>
<dbReference type="Proteomes" id="UP000306402">
    <property type="component" value="Unassembled WGS sequence"/>
</dbReference>
<reference evidence="2 3" key="1">
    <citation type="submission" date="2019-05" db="EMBL/GenBank/DDBJ databases">
        <authorList>
            <person name="Qu J.-H."/>
        </authorList>
    </citation>
    <scope>NUCLEOTIDE SEQUENCE [LARGE SCALE GENOMIC DNA]</scope>
    <source>
        <strain evidence="2 3">T17</strain>
    </source>
</reference>
<keyword evidence="1" id="KW-0175">Coiled coil</keyword>
<evidence type="ECO:0000313" key="2">
    <source>
        <dbReference type="EMBL" id="TLV01325.1"/>
    </source>
</evidence>
<comment type="caution">
    <text evidence="2">The sequence shown here is derived from an EMBL/GenBank/DDBJ whole genome shotgun (WGS) entry which is preliminary data.</text>
</comment>
<gene>
    <name evidence="2" type="ORF">FEN17_17980</name>
</gene>
<proteinExistence type="predicted"/>
<keyword evidence="3" id="KW-1185">Reference proteome</keyword>
<dbReference type="EMBL" id="VCEJ01000004">
    <property type="protein sequence ID" value="TLV01325.1"/>
    <property type="molecule type" value="Genomic_DNA"/>
</dbReference>
<dbReference type="OrthoDB" id="920109at2"/>
<name>A0A5R9KZ06_9BACT</name>
<dbReference type="AlphaFoldDB" id="A0A5R9KZ06"/>
<sequence>MAQQKTIQITASKDFSLKYFPLRAEPVQLDISYINIPSDSTEANYTIKYKPKGSSRFTSKSPILLKSPIDLEAMRKELNEKLQIEGDTIVRAVSSNSIYELAYILDTIRLPVSERTIAGDFILNNYIKVFNEKEIPTHKDRQEQIQQLTQPLTTLNLQVDSLNAAIFTLEKNLSDKIKEISSLEGNLENIELEKKKIELEKASLTENANKSISDSSKIVETIKQRSKTILKQTNQFDSLETYQQLLFSVIKRLPSDSIVTSQTKATLDSISNLITQNMPNSIEIEKNPIRLDTVTIGAKLFKTIDKLRVILSELSLVVKNAMKDGKEKISSTENERRQLQYQLVLSNTQRSRALEAITSVDKRIAKVEAPIIEADIAALGNEKKDLNLRLAAIRKRLKVINDSIRSQTKKLDSASIFQINKLSVQIERGFIERIQVNIPTKYGDQYDIFENIFAIGFSSIKNFKKFANTKLVSRFSDDFIYLSDVIANYDNLLKGFTRDFSPADTTINHYDPKKGFIRLNQDQFTNLFDARVYTDIIGLKDNKPNGLVQIELARKFNILTSRRQIKTDRTDWGSITYLNVFGSLNKIENNNKYLYLRNENTANNGQLISPYYATNLDFRLYQSLSLGTEANLFLFDWPDGKLTSYLDVGICYGQTPLIFNRRTVTGNTVLQSERDSSLTAHSSTIYPKFILEVFSEKRIRLSMSYQYNTTRIFSNNNFKAIASYAKSDLTSRSTEYDARRSHMIEFNLIASPTSTKHGRFFLRARFFVQQSDQNTFFSQMQFGYSYNLRLRKFEL</sequence>
<organism evidence="2 3">
    <name type="scientific">Dyadobacter luticola</name>
    <dbReference type="NCBI Taxonomy" id="1979387"/>
    <lineage>
        <taxon>Bacteria</taxon>
        <taxon>Pseudomonadati</taxon>
        <taxon>Bacteroidota</taxon>
        <taxon>Cytophagia</taxon>
        <taxon>Cytophagales</taxon>
        <taxon>Spirosomataceae</taxon>
        <taxon>Dyadobacter</taxon>
    </lineage>
</organism>
<dbReference type="RefSeq" id="WP_138366696.1">
    <property type="nucleotide sequence ID" value="NZ_VCEJ01000004.1"/>
</dbReference>
<protein>
    <submittedName>
        <fullName evidence="2">Uncharacterized protein</fullName>
    </submittedName>
</protein>